<dbReference type="FunFam" id="3.40.50.300:FF:000425">
    <property type="entry name" value="Probable ABC transporter, ATP-binding subunit"/>
    <property type="match status" value="1"/>
</dbReference>
<dbReference type="Gene3D" id="2.40.50.450">
    <property type="match status" value="1"/>
</dbReference>
<keyword evidence="6 13" id="KW-0067">ATP-binding</keyword>
<dbReference type="InterPro" id="IPR015853">
    <property type="entry name" value="ABC_transpr_FbpC"/>
</dbReference>
<dbReference type="PROSITE" id="PS00211">
    <property type="entry name" value="ABC_TRANSPORTER_1"/>
    <property type="match status" value="1"/>
</dbReference>
<dbReference type="SMART" id="SM00382">
    <property type="entry name" value="AAA"/>
    <property type="match status" value="1"/>
</dbReference>
<evidence type="ECO:0000256" key="3">
    <source>
        <dbReference type="ARBA" id="ARBA00022496"/>
    </source>
</evidence>
<keyword evidence="1" id="KW-0813">Transport</keyword>
<dbReference type="InterPro" id="IPR017871">
    <property type="entry name" value="ABC_transporter-like_CS"/>
</dbReference>
<evidence type="ECO:0000313" key="13">
    <source>
        <dbReference type="EMBL" id="SFR39486.1"/>
    </source>
</evidence>
<evidence type="ECO:0000256" key="7">
    <source>
        <dbReference type="ARBA" id="ARBA00022967"/>
    </source>
</evidence>
<dbReference type="RefSeq" id="WP_091735528.1">
    <property type="nucleotide sequence ID" value="NZ_FOYR01000001.1"/>
</dbReference>
<keyword evidence="3" id="KW-0410">Iron transport</keyword>
<dbReference type="SUPFAM" id="SSF52540">
    <property type="entry name" value="P-loop containing nucleoside triphosphate hydrolases"/>
    <property type="match status" value="1"/>
</dbReference>
<dbReference type="InterPro" id="IPR013611">
    <property type="entry name" value="Transp-assoc_OB_typ2"/>
</dbReference>
<keyword evidence="4" id="KW-0997">Cell inner membrane</keyword>
<dbReference type="Pfam" id="PF00005">
    <property type="entry name" value="ABC_tran"/>
    <property type="match status" value="1"/>
</dbReference>
<dbReference type="InterPro" id="IPR008995">
    <property type="entry name" value="Mo/tungstate-bd_C_term_dom"/>
</dbReference>
<accession>A0A1I6GBA7</accession>
<dbReference type="InterPro" id="IPR027417">
    <property type="entry name" value="P-loop_NTPase"/>
</dbReference>
<dbReference type="InterPro" id="IPR003439">
    <property type="entry name" value="ABC_transporter-like_ATP-bd"/>
</dbReference>
<name>A0A1I6GBA7_9MICO</name>
<evidence type="ECO:0000256" key="2">
    <source>
        <dbReference type="ARBA" id="ARBA00022475"/>
    </source>
</evidence>
<dbReference type="GO" id="GO:0015418">
    <property type="term" value="F:ABC-type quaternary ammonium compound transporting activity"/>
    <property type="evidence" value="ECO:0007669"/>
    <property type="project" value="UniProtKB-EC"/>
</dbReference>
<evidence type="ECO:0000256" key="5">
    <source>
        <dbReference type="ARBA" id="ARBA00022741"/>
    </source>
</evidence>
<keyword evidence="2" id="KW-1003">Cell membrane</keyword>
<evidence type="ECO:0000256" key="8">
    <source>
        <dbReference type="ARBA" id="ARBA00023004"/>
    </source>
</evidence>
<dbReference type="GO" id="GO:0043190">
    <property type="term" value="C:ATP-binding cassette (ABC) transporter complex"/>
    <property type="evidence" value="ECO:0007669"/>
    <property type="project" value="InterPro"/>
</dbReference>
<dbReference type="PROSITE" id="PS50893">
    <property type="entry name" value="ABC_TRANSPORTER_2"/>
    <property type="match status" value="1"/>
</dbReference>
<evidence type="ECO:0000256" key="9">
    <source>
        <dbReference type="ARBA" id="ARBA00023065"/>
    </source>
</evidence>
<keyword evidence="8" id="KW-0408">Iron</keyword>
<dbReference type="InterPro" id="IPR050093">
    <property type="entry name" value="ABC_SmlMolc_Importer"/>
</dbReference>
<evidence type="ECO:0000256" key="4">
    <source>
        <dbReference type="ARBA" id="ARBA00022519"/>
    </source>
</evidence>
<dbReference type="GO" id="GO:0016887">
    <property type="term" value="F:ATP hydrolysis activity"/>
    <property type="evidence" value="ECO:0007669"/>
    <property type="project" value="InterPro"/>
</dbReference>
<dbReference type="Gene3D" id="3.40.50.300">
    <property type="entry name" value="P-loop containing nucleotide triphosphate hydrolases"/>
    <property type="match status" value="1"/>
</dbReference>
<keyword evidence="9" id="KW-0406">Ion transport</keyword>
<evidence type="ECO:0000259" key="12">
    <source>
        <dbReference type="PROSITE" id="PS50893"/>
    </source>
</evidence>
<dbReference type="PANTHER" id="PTHR42781:SF5">
    <property type="entry name" value="PUTRESCINE TRANSPORT ATP-BINDING PROTEIN POTG"/>
    <property type="match status" value="1"/>
</dbReference>
<evidence type="ECO:0000313" key="14">
    <source>
        <dbReference type="Proteomes" id="UP000198877"/>
    </source>
</evidence>
<keyword evidence="10" id="KW-0472">Membrane</keyword>
<evidence type="ECO:0000256" key="6">
    <source>
        <dbReference type="ARBA" id="ARBA00022840"/>
    </source>
</evidence>
<keyword evidence="5" id="KW-0547">Nucleotide-binding</keyword>
<evidence type="ECO:0000256" key="10">
    <source>
        <dbReference type="ARBA" id="ARBA00023136"/>
    </source>
</evidence>
<dbReference type="InterPro" id="IPR003593">
    <property type="entry name" value="AAA+_ATPase"/>
</dbReference>
<protein>
    <recommendedName>
        <fullName evidence="11">ABC-type quaternary amine transporter</fullName>
        <ecNumber evidence="11">7.6.2.9</ecNumber>
    </recommendedName>
</protein>
<dbReference type="GO" id="GO:0005524">
    <property type="term" value="F:ATP binding"/>
    <property type="evidence" value="ECO:0007669"/>
    <property type="project" value="UniProtKB-KW"/>
</dbReference>
<dbReference type="PANTHER" id="PTHR42781">
    <property type="entry name" value="SPERMIDINE/PUTRESCINE IMPORT ATP-BINDING PROTEIN POTA"/>
    <property type="match status" value="1"/>
</dbReference>
<dbReference type="GO" id="GO:0015408">
    <property type="term" value="F:ABC-type ferric iron transporter activity"/>
    <property type="evidence" value="ECO:0007669"/>
    <property type="project" value="InterPro"/>
</dbReference>
<dbReference type="Pfam" id="PF08402">
    <property type="entry name" value="TOBE_2"/>
    <property type="match status" value="1"/>
</dbReference>
<feature type="domain" description="ABC transporter" evidence="12">
    <location>
        <begin position="25"/>
        <end position="258"/>
    </location>
</feature>
<dbReference type="AlphaFoldDB" id="A0A1I6GBA7"/>
<evidence type="ECO:0000256" key="11">
    <source>
        <dbReference type="ARBA" id="ARBA00066388"/>
    </source>
</evidence>
<organism evidence="13 14">
    <name type="scientific">Microbacterium azadirachtae</name>
    <dbReference type="NCBI Taxonomy" id="582680"/>
    <lineage>
        <taxon>Bacteria</taxon>
        <taxon>Bacillati</taxon>
        <taxon>Actinomycetota</taxon>
        <taxon>Actinomycetes</taxon>
        <taxon>Micrococcales</taxon>
        <taxon>Microbacteriaceae</taxon>
        <taxon>Microbacterium</taxon>
    </lineage>
</organism>
<dbReference type="CDD" id="cd03259">
    <property type="entry name" value="ABC_Carb_Solutes_like"/>
    <property type="match status" value="1"/>
</dbReference>
<dbReference type="EC" id="7.6.2.9" evidence="11"/>
<gene>
    <name evidence="13" type="ORF">SAMN04488591_0976</name>
</gene>
<evidence type="ECO:0000256" key="1">
    <source>
        <dbReference type="ARBA" id="ARBA00022448"/>
    </source>
</evidence>
<proteinExistence type="predicted"/>
<dbReference type="SUPFAM" id="SSF50331">
    <property type="entry name" value="MOP-like"/>
    <property type="match status" value="1"/>
</dbReference>
<keyword evidence="7" id="KW-1278">Translocase</keyword>
<dbReference type="Proteomes" id="UP000198877">
    <property type="component" value="Unassembled WGS sequence"/>
</dbReference>
<reference evidence="14" key="1">
    <citation type="submission" date="2016-10" db="EMBL/GenBank/DDBJ databases">
        <authorList>
            <person name="Varghese N."/>
            <person name="Submissions S."/>
        </authorList>
    </citation>
    <scope>NUCLEOTIDE SEQUENCE [LARGE SCALE GENOMIC DNA]</scope>
    <source>
        <strain evidence="14">CL127</strain>
    </source>
</reference>
<dbReference type="EMBL" id="FOYR01000001">
    <property type="protein sequence ID" value="SFR39486.1"/>
    <property type="molecule type" value="Genomic_DNA"/>
</dbReference>
<sequence length="386" mass="40816">MTARNLGSLGAVPSPGTGPLPTAHLQIAGVTASYGGHQVLHGVDLAVQHGGITAVVGASGSGKTTLLRIIAGFERPSGGEVVLGSATVAGPGSWVPVHRRDIGYVTQDGGLFPHLSVARNISFGLDDLSRAERSRRVSELLDLVSLPRDVADRRPDQLSGGQQQRVAIARALAREPELMLLDEPFSALDTGLRAATREAVARILTDAGTTTLLVTHDQSEALSFADQVAVMRDGRLVQTGHPFVVYTRPADRGVAEFLGEAIVLDAWLDGSLASCALGYVPVRNPPAQGRVQLMLRPEQVQLVADSPIRATVEEGVYFGSETSARIRLEPRPDADPRLDPVPPVITIRHANPALARPGQRVALRVVGEGVAFPASSPARRGPLWGR</sequence>